<feature type="compositionally biased region" description="Low complexity" evidence="7">
    <location>
        <begin position="289"/>
        <end position="300"/>
    </location>
</feature>
<feature type="transmembrane region" description="Helical" evidence="8">
    <location>
        <begin position="89"/>
        <end position="109"/>
    </location>
</feature>
<evidence type="ECO:0000259" key="9">
    <source>
        <dbReference type="PROSITE" id="PS50850"/>
    </source>
</evidence>
<dbReference type="PANTHER" id="PTHR23506:SF23">
    <property type="entry name" value="GH10249P"/>
    <property type="match status" value="1"/>
</dbReference>
<gene>
    <name evidence="10" type="ORF">MFIFM68171_04071</name>
</gene>
<feature type="transmembrane region" description="Helical" evidence="8">
    <location>
        <begin position="456"/>
        <end position="483"/>
    </location>
</feature>
<name>A0ABQ0G7Z0_9PEZI</name>
<organism evidence="10 11">
    <name type="scientific">Madurella fahalii</name>
    <dbReference type="NCBI Taxonomy" id="1157608"/>
    <lineage>
        <taxon>Eukaryota</taxon>
        <taxon>Fungi</taxon>
        <taxon>Dikarya</taxon>
        <taxon>Ascomycota</taxon>
        <taxon>Pezizomycotina</taxon>
        <taxon>Sordariomycetes</taxon>
        <taxon>Sordariomycetidae</taxon>
        <taxon>Sordariales</taxon>
        <taxon>Sordariales incertae sedis</taxon>
        <taxon>Madurella</taxon>
    </lineage>
</organism>
<evidence type="ECO:0000256" key="1">
    <source>
        <dbReference type="ARBA" id="ARBA00004141"/>
    </source>
</evidence>
<feature type="region of interest" description="Disordered" evidence="7">
    <location>
        <begin position="244"/>
        <end position="300"/>
    </location>
</feature>
<dbReference type="InterPro" id="IPR050930">
    <property type="entry name" value="MFS_Vesicular_Transporter"/>
</dbReference>
<evidence type="ECO:0000256" key="8">
    <source>
        <dbReference type="SAM" id="Phobius"/>
    </source>
</evidence>
<evidence type="ECO:0000256" key="5">
    <source>
        <dbReference type="ARBA" id="ARBA00022989"/>
    </source>
</evidence>
<evidence type="ECO:0000256" key="7">
    <source>
        <dbReference type="SAM" id="MobiDB-lite"/>
    </source>
</evidence>
<feature type="transmembrane region" description="Helical" evidence="8">
    <location>
        <begin position="489"/>
        <end position="510"/>
    </location>
</feature>
<feature type="region of interest" description="Disordered" evidence="7">
    <location>
        <begin position="514"/>
        <end position="539"/>
    </location>
</feature>
<dbReference type="PRINTS" id="PR01035">
    <property type="entry name" value="TCRTETA"/>
</dbReference>
<comment type="subcellular location">
    <subcellularLocation>
        <location evidence="1">Membrane</location>
        <topology evidence="1">Multi-pass membrane protein</topology>
    </subcellularLocation>
</comment>
<evidence type="ECO:0000256" key="3">
    <source>
        <dbReference type="ARBA" id="ARBA00022448"/>
    </source>
</evidence>
<dbReference type="InterPro" id="IPR011701">
    <property type="entry name" value="MFS"/>
</dbReference>
<keyword evidence="11" id="KW-1185">Reference proteome</keyword>
<evidence type="ECO:0000256" key="2">
    <source>
        <dbReference type="ARBA" id="ARBA00006829"/>
    </source>
</evidence>
<dbReference type="SUPFAM" id="SSF103473">
    <property type="entry name" value="MFS general substrate transporter"/>
    <property type="match status" value="1"/>
</dbReference>
<feature type="compositionally biased region" description="Basic and acidic residues" evidence="7">
    <location>
        <begin position="252"/>
        <end position="261"/>
    </location>
</feature>
<accession>A0ABQ0G7Z0</accession>
<keyword evidence="6 8" id="KW-0472">Membrane</keyword>
<proteinExistence type="inferred from homology"/>
<comment type="similarity">
    <text evidence="2">Belongs to the major facilitator superfamily. Vesicular transporter family.</text>
</comment>
<evidence type="ECO:0000313" key="11">
    <source>
        <dbReference type="Proteomes" id="UP001628179"/>
    </source>
</evidence>
<keyword evidence="4 8" id="KW-0812">Transmembrane</keyword>
<feature type="compositionally biased region" description="Basic and acidic residues" evidence="7">
    <location>
        <begin position="273"/>
        <end position="282"/>
    </location>
</feature>
<feature type="transmembrane region" description="Helical" evidence="8">
    <location>
        <begin position="410"/>
        <end position="435"/>
    </location>
</feature>
<comment type="caution">
    <text evidence="10">The sequence shown here is derived from an EMBL/GenBank/DDBJ whole genome shotgun (WGS) entry which is preliminary data.</text>
</comment>
<sequence length="539" mass="56920">MARWGGTTSNIALSLVRSVSAYWSRTRLDSTSKPPMFLEFRSSTSFILFTVCLAIFTDVFFYGLIVPVIPFSLSDQVGVPEDEVQHWTAILLACYNAALFSGSPIAGLFADHTLSRRLPLLLGLIALGASTLLLCLGKTIALLVVGRLLQGLSAAIVWSVGLALLVDTVGRDIGYSMGYVSIAMSVGLLISPVIGGAVFATAGYYAVYYVAFAIVFCDIVLRLVLIEKKIARQWLDDAKCGKTSKRSATSRDASDAAREEEPGPGVASSARALSKENQHCDRATASPSPTRAGTGPGAEATAAPMVAKHPHWELIKTRRILAVLLGVVVQATIVFGFDTVVPLFVKDTFRWNSTAAGLVFVCVMVPGFASPLVGKLSDHFGARWLSVAGFAISIPPLVCLHLVTNNTIEHKVLLCALLSLLGATIIALATTPLMAEMTYAIDQREAEQAGIWGEKGVYGIAYGLWTTAFALGGTIGSIVAGYLNAGPGWGPTVWSLAVWAALGAGVSLGLGSKPNKPDAAASPTTAENDRLSSIAQEQV</sequence>
<dbReference type="Gene3D" id="1.20.1250.20">
    <property type="entry name" value="MFS general substrate transporter like domains"/>
    <property type="match status" value="2"/>
</dbReference>
<reference evidence="10 11" key="1">
    <citation type="submission" date="2024-09" db="EMBL/GenBank/DDBJ databases">
        <title>Itraconazole resistance in Madurella fahalii resulting from another homologue of gene encoding cytochrome P450 14-alpha sterol demethylase (CYP51).</title>
        <authorList>
            <person name="Yoshioka I."/>
            <person name="Fahal A.H."/>
            <person name="Kaneko S."/>
            <person name="Yaguchi T."/>
        </authorList>
    </citation>
    <scope>NUCLEOTIDE SEQUENCE [LARGE SCALE GENOMIC DNA]</scope>
    <source>
        <strain evidence="10 11">IFM 68171</strain>
    </source>
</reference>
<dbReference type="InterPro" id="IPR036259">
    <property type="entry name" value="MFS_trans_sf"/>
</dbReference>
<dbReference type="GeneID" id="98174814"/>
<feature type="compositionally biased region" description="Polar residues" evidence="7">
    <location>
        <begin position="522"/>
        <end position="539"/>
    </location>
</feature>
<dbReference type="InterPro" id="IPR001958">
    <property type="entry name" value="Tet-R_TetA/multi-R_MdtG-like"/>
</dbReference>
<feature type="transmembrane region" description="Helical" evidence="8">
    <location>
        <begin position="384"/>
        <end position="404"/>
    </location>
</feature>
<keyword evidence="5 8" id="KW-1133">Transmembrane helix</keyword>
<evidence type="ECO:0000256" key="6">
    <source>
        <dbReference type="ARBA" id="ARBA00023136"/>
    </source>
</evidence>
<dbReference type="RefSeq" id="XP_070915592.1">
    <property type="nucleotide sequence ID" value="XM_071059491.1"/>
</dbReference>
<evidence type="ECO:0000313" key="10">
    <source>
        <dbReference type="EMBL" id="GAB1313861.1"/>
    </source>
</evidence>
<feature type="transmembrane region" description="Helical" evidence="8">
    <location>
        <begin position="206"/>
        <end position="225"/>
    </location>
</feature>
<keyword evidence="3" id="KW-0813">Transport</keyword>
<dbReference type="CDD" id="cd17325">
    <property type="entry name" value="MFS_MdtG_SLC18_like"/>
    <property type="match status" value="1"/>
</dbReference>
<feature type="transmembrane region" description="Helical" evidence="8">
    <location>
        <begin position="121"/>
        <end position="142"/>
    </location>
</feature>
<feature type="transmembrane region" description="Helical" evidence="8">
    <location>
        <begin position="351"/>
        <end position="372"/>
    </location>
</feature>
<evidence type="ECO:0000256" key="4">
    <source>
        <dbReference type="ARBA" id="ARBA00022692"/>
    </source>
</evidence>
<feature type="transmembrane region" description="Helical" evidence="8">
    <location>
        <begin position="178"/>
        <end position="200"/>
    </location>
</feature>
<dbReference type="InterPro" id="IPR020846">
    <property type="entry name" value="MFS_dom"/>
</dbReference>
<dbReference type="PANTHER" id="PTHR23506">
    <property type="entry name" value="GH10249P"/>
    <property type="match status" value="1"/>
</dbReference>
<dbReference type="EMBL" id="BAAFSV010000002">
    <property type="protein sequence ID" value="GAB1313861.1"/>
    <property type="molecule type" value="Genomic_DNA"/>
</dbReference>
<feature type="transmembrane region" description="Helical" evidence="8">
    <location>
        <begin position="46"/>
        <end position="69"/>
    </location>
</feature>
<feature type="transmembrane region" description="Helical" evidence="8">
    <location>
        <begin position="148"/>
        <end position="166"/>
    </location>
</feature>
<feature type="transmembrane region" description="Helical" evidence="8">
    <location>
        <begin position="320"/>
        <end position="345"/>
    </location>
</feature>
<feature type="domain" description="Major facilitator superfamily (MFS) profile" evidence="9">
    <location>
        <begin position="47"/>
        <end position="515"/>
    </location>
</feature>
<dbReference type="Proteomes" id="UP001628179">
    <property type="component" value="Unassembled WGS sequence"/>
</dbReference>
<dbReference type="Pfam" id="PF07690">
    <property type="entry name" value="MFS_1"/>
    <property type="match status" value="1"/>
</dbReference>
<dbReference type="PROSITE" id="PS50850">
    <property type="entry name" value="MFS"/>
    <property type="match status" value="1"/>
</dbReference>
<protein>
    <recommendedName>
        <fullName evidence="9">Major facilitator superfamily (MFS) profile domain-containing protein</fullName>
    </recommendedName>
</protein>